<keyword evidence="5 12" id="KW-1133">Transmembrane helix</keyword>
<feature type="transmembrane region" description="Helical" evidence="12">
    <location>
        <begin position="300"/>
        <end position="323"/>
    </location>
</feature>
<evidence type="ECO:0000256" key="6">
    <source>
        <dbReference type="ARBA" id="ARBA00023136"/>
    </source>
</evidence>
<proteinExistence type="inferred from homology"/>
<evidence type="ECO:0000256" key="5">
    <source>
        <dbReference type="ARBA" id="ARBA00022989"/>
    </source>
</evidence>
<feature type="domain" description="Major facilitator superfamily (MFS) profile" evidence="13">
    <location>
        <begin position="40"/>
        <end position="479"/>
    </location>
</feature>
<feature type="transmembrane region" description="Helical" evidence="12">
    <location>
        <begin position="164"/>
        <end position="189"/>
    </location>
</feature>
<evidence type="ECO:0000256" key="9">
    <source>
        <dbReference type="ARBA" id="ARBA00057034"/>
    </source>
</evidence>
<evidence type="ECO:0000256" key="11">
    <source>
        <dbReference type="SAM" id="MobiDB-lite"/>
    </source>
</evidence>
<feature type="transmembrane region" description="Helical" evidence="12">
    <location>
        <begin position="106"/>
        <end position="123"/>
    </location>
</feature>
<evidence type="ECO:0000256" key="2">
    <source>
        <dbReference type="ARBA" id="ARBA00008335"/>
    </source>
</evidence>
<evidence type="ECO:0000256" key="3">
    <source>
        <dbReference type="ARBA" id="ARBA00022448"/>
    </source>
</evidence>
<dbReference type="RefSeq" id="XP_028485487.1">
    <property type="nucleotide sequence ID" value="XM_028628361.1"/>
</dbReference>
<dbReference type="FunFam" id="1.20.1720.10:FF:000009">
    <property type="entry name" value="MFS multidrug transporter"/>
    <property type="match status" value="1"/>
</dbReference>
<dbReference type="InterPro" id="IPR036259">
    <property type="entry name" value="MFS_trans_sf"/>
</dbReference>
<evidence type="ECO:0000313" key="14">
    <source>
        <dbReference type="EMBL" id="RWQ95842.1"/>
    </source>
</evidence>
<dbReference type="Pfam" id="PF07690">
    <property type="entry name" value="MFS_1"/>
    <property type="match status" value="1"/>
</dbReference>
<comment type="caution">
    <text evidence="14">The sequence shown here is derived from an EMBL/GenBank/DDBJ whole genome shotgun (WGS) entry which is preliminary data.</text>
</comment>
<dbReference type="Proteomes" id="UP000283841">
    <property type="component" value="Unassembled WGS sequence"/>
</dbReference>
<dbReference type="CDD" id="cd17323">
    <property type="entry name" value="MFS_Tpo1_MDR_like"/>
    <property type="match status" value="1"/>
</dbReference>
<evidence type="ECO:0000256" key="10">
    <source>
        <dbReference type="ARBA" id="ARBA00074746"/>
    </source>
</evidence>
<dbReference type="GO" id="GO:0140115">
    <property type="term" value="P:export across plasma membrane"/>
    <property type="evidence" value="ECO:0007669"/>
    <property type="project" value="UniProtKB-ARBA"/>
</dbReference>
<dbReference type="SUPFAM" id="SSF103473">
    <property type="entry name" value="MFS general substrate transporter"/>
    <property type="match status" value="1"/>
</dbReference>
<dbReference type="Gene3D" id="1.20.1250.20">
    <property type="entry name" value="MFS general substrate transporter like domains"/>
    <property type="match status" value="1"/>
</dbReference>
<evidence type="ECO:0000256" key="1">
    <source>
        <dbReference type="ARBA" id="ARBA00004141"/>
    </source>
</evidence>
<dbReference type="InterPro" id="IPR020846">
    <property type="entry name" value="MFS_dom"/>
</dbReference>
<feature type="region of interest" description="Disordered" evidence="11">
    <location>
        <begin position="1"/>
        <end position="25"/>
    </location>
</feature>
<evidence type="ECO:0000256" key="4">
    <source>
        <dbReference type="ARBA" id="ARBA00022692"/>
    </source>
</evidence>
<dbReference type="InterPro" id="IPR011701">
    <property type="entry name" value="MFS"/>
</dbReference>
<dbReference type="GeneID" id="39597638"/>
<protein>
    <recommendedName>
        <fullName evidence="10">Citrate exporter 1</fullName>
    </recommendedName>
</protein>
<comment type="function">
    <text evidence="9">Transmembrane transporter that exports citrate across the cell membrane.</text>
</comment>
<feature type="transmembrane region" description="Helical" evidence="12">
    <location>
        <begin position="195"/>
        <end position="214"/>
    </location>
</feature>
<dbReference type="PANTHER" id="PTHR23502">
    <property type="entry name" value="MAJOR FACILITATOR SUPERFAMILY"/>
    <property type="match status" value="1"/>
</dbReference>
<evidence type="ECO:0000256" key="7">
    <source>
        <dbReference type="ARBA" id="ARBA00023180"/>
    </source>
</evidence>
<evidence type="ECO:0000256" key="12">
    <source>
        <dbReference type="SAM" id="Phobius"/>
    </source>
</evidence>
<feature type="transmembrane region" description="Helical" evidence="12">
    <location>
        <begin position="430"/>
        <end position="448"/>
    </location>
</feature>
<evidence type="ECO:0000313" key="15">
    <source>
        <dbReference type="Proteomes" id="UP000283841"/>
    </source>
</evidence>
<accession>A0A443HVI6</accession>
<keyword evidence="6 12" id="KW-0472">Membrane</keyword>
<organism evidence="14 15">
    <name type="scientific">Byssochlamys spectabilis</name>
    <name type="common">Paecilomyces variotii</name>
    <dbReference type="NCBI Taxonomy" id="264951"/>
    <lineage>
        <taxon>Eukaryota</taxon>
        <taxon>Fungi</taxon>
        <taxon>Dikarya</taxon>
        <taxon>Ascomycota</taxon>
        <taxon>Pezizomycotina</taxon>
        <taxon>Eurotiomycetes</taxon>
        <taxon>Eurotiomycetidae</taxon>
        <taxon>Eurotiales</taxon>
        <taxon>Thermoascaceae</taxon>
        <taxon>Paecilomyces</taxon>
    </lineage>
</organism>
<reference evidence="14 15" key="1">
    <citation type="journal article" date="2018" name="Front. Microbiol.">
        <title>Genomic and genetic insights into a cosmopolitan fungus, Paecilomyces variotii (Eurotiales).</title>
        <authorList>
            <person name="Urquhart A.S."/>
            <person name="Mondo S.J."/>
            <person name="Makela M.R."/>
            <person name="Hane J.K."/>
            <person name="Wiebenga A."/>
            <person name="He G."/>
            <person name="Mihaltcheva S."/>
            <person name="Pangilinan J."/>
            <person name="Lipzen A."/>
            <person name="Barry K."/>
            <person name="de Vries R.P."/>
            <person name="Grigoriev I.V."/>
            <person name="Idnurm A."/>
        </authorList>
    </citation>
    <scope>NUCLEOTIDE SEQUENCE [LARGE SCALE GENOMIC DNA]</scope>
    <source>
        <strain evidence="14 15">CBS 101075</strain>
    </source>
</reference>
<dbReference type="GO" id="GO:0005886">
    <property type="term" value="C:plasma membrane"/>
    <property type="evidence" value="ECO:0007669"/>
    <property type="project" value="UniProtKB-ARBA"/>
</dbReference>
<evidence type="ECO:0000259" key="13">
    <source>
        <dbReference type="PROSITE" id="PS50850"/>
    </source>
</evidence>
<dbReference type="PROSITE" id="PS50850">
    <property type="entry name" value="MFS"/>
    <property type="match status" value="1"/>
</dbReference>
<feature type="transmembrane region" description="Helical" evidence="12">
    <location>
        <begin position="71"/>
        <end position="94"/>
    </location>
</feature>
<keyword evidence="3" id="KW-0813">Transport</keyword>
<comment type="subcellular location">
    <subcellularLocation>
        <location evidence="1">Membrane</location>
        <topology evidence="1">Multi-pass membrane protein</topology>
    </subcellularLocation>
</comment>
<feature type="transmembrane region" description="Helical" evidence="12">
    <location>
        <begin position="454"/>
        <end position="478"/>
    </location>
</feature>
<dbReference type="GO" id="GO:0015137">
    <property type="term" value="F:citrate transmembrane transporter activity"/>
    <property type="evidence" value="ECO:0007669"/>
    <property type="project" value="UniProtKB-ARBA"/>
</dbReference>
<comment type="catalytic activity">
    <reaction evidence="8">
        <text>citrate(in) = citrate(out)</text>
        <dbReference type="Rhea" id="RHEA:33183"/>
        <dbReference type="ChEBI" id="CHEBI:16947"/>
    </reaction>
</comment>
<keyword evidence="4 12" id="KW-0812">Transmembrane</keyword>
<sequence>MATEVANDPASSTPEQPPRDQRADEGEVYSIYQGKAKILIVLTASIAGFFSPLSANIYLPALNTLADQLHVSNTLINLTVTTYMIFQGLAPAIFGGFADSAGRRPAYIICFIVYIAANIGLALQRNYVALIILRCLQSTGSSSTVALANAIVADVVTTAERGVYIGYASAGGILGPSLGPIIGGLLTQFLGWPSIFWFLTIFAGAFFVPLLLFLPETARRIVGNGSRPPPRWNQSLLQLCSRHRSGETPVQARVHFPNPLKTLVIVFDREVFLILACNSLIFGSYYAVSTSVTSQFKMIYGFNDVQIGLCFIPVGVGSLLAAYTQGRMVDWNYARYARQQGITVSKTRRQDLTTFPIERARTEVVFPLIVLEGLGMIAYGWVLHYQTNLSGPLILLFIIGYTSSATFNILSVLMVDIYQESPATATAANNLTRCWLGAAFTAFILPMIDAIGRGWAFTIIGIICFLCVPVLLAVWQWGYGWRQQRQRREEEKQLLRT</sequence>
<gene>
    <name evidence="14" type="ORF">C8Q69DRAFT_417953</name>
</gene>
<dbReference type="VEuPathDB" id="FungiDB:C8Q69DRAFT_417953"/>
<keyword evidence="15" id="KW-1185">Reference proteome</keyword>
<dbReference type="EMBL" id="RCNU01000005">
    <property type="protein sequence ID" value="RWQ95842.1"/>
    <property type="molecule type" value="Genomic_DNA"/>
</dbReference>
<feature type="transmembrane region" description="Helical" evidence="12">
    <location>
        <begin position="364"/>
        <end position="382"/>
    </location>
</feature>
<dbReference type="FunFam" id="1.20.1250.20:FF:000172">
    <property type="entry name" value="MFS multidrug resistance transporter"/>
    <property type="match status" value="1"/>
</dbReference>
<feature type="transmembrane region" description="Helical" evidence="12">
    <location>
        <begin position="271"/>
        <end position="288"/>
    </location>
</feature>
<feature type="transmembrane region" description="Helical" evidence="12">
    <location>
        <begin position="394"/>
        <end position="418"/>
    </location>
</feature>
<comment type="similarity">
    <text evidence="2">Belongs to the major facilitator superfamily.</text>
</comment>
<evidence type="ECO:0000256" key="8">
    <source>
        <dbReference type="ARBA" id="ARBA00051015"/>
    </source>
</evidence>
<name>A0A443HVI6_BYSSP</name>
<dbReference type="STRING" id="264951.A0A443HVI6"/>
<keyword evidence="7" id="KW-0325">Glycoprotein</keyword>
<dbReference type="AlphaFoldDB" id="A0A443HVI6"/>
<dbReference type="PANTHER" id="PTHR23502:SF51">
    <property type="entry name" value="QUINIDINE RESISTANCE PROTEIN 1-RELATED"/>
    <property type="match status" value="1"/>
</dbReference>
<feature type="transmembrane region" description="Helical" evidence="12">
    <location>
        <begin position="38"/>
        <end position="59"/>
    </location>
</feature>